<comment type="caution">
    <text evidence="3">The sequence shown here is derived from an EMBL/GenBank/DDBJ whole genome shotgun (WGS) entry which is preliminary data.</text>
</comment>
<dbReference type="RefSeq" id="WP_284301581.1">
    <property type="nucleotide sequence ID" value="NZ_BSVA01000001.1"/>
</dbReference>
<dbReference type="Proteomes" id="UP001157069">
    <property type="component" value="Unassembled WGS sequence"/>
</dbReference>
<reference evidence="4" key="1">
    <citation type="journal article" date="2019" name="Int. J. Syst. Evol. Microbiol.">
        <title>The Global Catalogue of Microorganisms (GCM) 10K type strain sequencing project: providing services to taxonomists for standard genome sequencing and annotation.</title>
        <authorList>
            <consortium name="The Broad Institute Genomics Platform"/>
            <consortium name="The Broad Institute Genome Sequencing Center for Infectious Disease"/>
            <person name="Wu L."/>
            <person name="Ma J."/>
        </authorList>
    </citation>
    <scope>NUCLEOTIDE SEQUENCE [LARGE SCALE GENOMIC DNA]</scope>
    <source>
        <strain evidence="4">NBRC 108755</strain>
    </source>
</reference>
<dbReference type="Gene3D" id="1.10.10.10">
    <property type="entry name" value="Winged helix-like DNA-binding domain superfamily/Winged helix DNA-binding domain"/>
    <property type="match status" value="1"/>
</dbReference>
<keyword evidence="1" id="KW-0175">Coiled coil</keyword>
<proteinExistence type="predicted"/>
<keyword evidence="4" id="KW-1185">Reference proteome</keyword>
<evidence type="ECO:0000313" key="4">
    <source>
        <dbReference type="Proteomes" id="UP001157069"/>
    </source>
</evidence>
<dbReference type="PANTHER" id="PTHR43252">
    <property type="entry name" value="TRANSCRIPTIONAL REGULATOR YQJI"/>
    <property type="match status" value="1"/>
</dbReference>
<name>A0ABQ6K219_9MICO</name>
<feature type="coiled-coil region" evidence="1">
    <location>
        <begin position="119"/>
        <end position="153"/>
    </location>
</feature>
<dbReference type="InterPro" id="IPR036390">
    <property type="entry name" value="WH_DNA-bd_sf"/>
</dbReference>
<dbReference type="InterPro" id="IPR005149">
    <property type="entry name" value="Tscrpt_reg_PadR_N"/>
</dbReference>
<sequence length="199" mass="21895">MDGIRGIARGDRDLATLAVLALLSTGPRHPYDIHRMLIETGKVFVTGLPRSLYHAVDKLERDGLIEAMGTERQAGRPERTVYALTDSGRREVRRRVETLLATPTPDADLSYAALSFVAVLEKEQAIAAVRERCAALEATIAQLEAALAAASEVEPLLLVESEFELARVRAERVWMTELVDRVESGRLTWLDAFAAATAR</sequence>
<dbReference type="PANTHER" id="PTHR43252:SF6">
    <property type="entry name" value="NEGATIVE TRANSCRIPTION REGULATOR PADR"/>
    <property type="match status" value="1"/>
</dbReference>
<protein>
    <recommendedName>
        <fullName evidence="2">Transcription regulator PadR N-terminal domain-containing protein</fullName>
    </recommendedName>
</protein>
<organism evidence="3 4">
    <name type="scientific">Homoserinibacter gongjuensis</name>
    <dbReference type="NCBI Taxonomy" id="1162968"/>
    <lineage>
        <taxon>Bacteria</taxon>
        <taxon>Bacillati</taxon>
        <taxon>Actinomycetota</taxon>
        <taxon>Actinomycetes</taxon>
        <taxon>Micrococcales</taxon>
        <taxon>Microbacteriaceae</taxon>
        <taxon>Homoserinibacter</taxon>
    </lineage>
</organism>
<gene>
    <name evidence="3" type="ORF">GCM10025869_33400</name>
</gene>
<dbReference type="InterPro" id="IPR036388">
    <property type="entry name" value="WH-like_DNA-bd_sf"/>
</dbReference>
<dbReference type="SUPFAM" id="SSF46785">
    <property type="entry name" value="Winged helix' DNA-binding domain"/>
    <property type="match status" value="1"/>
</dbReference>
<evidence type="ECO:0000256" key="1">
    <source>
        <dbReference type="SAM" id="Coils"/>
    </source>
</evidence>
<accession>A0ABQ6K219</accession>
<dbReference type="Pfam" id="PF03551">
    <property type="entry name" value="PadR"/>
    <property type="match status" value="1"/>
</dbReference>
<dbReference type="EMBL" id="BSVA01000001">
    <property type="protein sequence ID" value="GMA92811.1"/>
    <property type="molecule type" value="Genomic_DNA"/>
</dbReference>
<evidence type="ECO:0000259" key="2">
    <source>
        <dbReference type="Pfam" id="PF03551"/>
    </source>
</evidence>
<feature type="domain" description="Transcription regulator PadR N-terminal" evidence="2">
    <location>
        <begin position="19"/>
        <end position="93"/>
    </location>
</feature>
<evidence type="ECO:0000313" key="3">
    <source>
        <dbReference type="EMBL" id="GMA92811.1"/>
    </source>
</evidence>